<comment type="caution">
    <text evidence="2">The sequence shown here is derived from an EMBL/GenBank/DDBJ whole genome shotgun (WGS) entry which is preliminary data.</text>
</comment>
<feature type="transmembrane region" description="Helical" evidence="1">
    <location>
        <begin position="53"/>
        <end position="74"/>
    </location>
</feature>
<accession>A0A917H2T2</accession>
<dbReference type="AlphaFoldDB" id="A0A917H2T2"/>
<evidence type="ECO:0000313" key="2">
    <source>
        <dbReference type="EMBL" id="GGG64998.1"/>
    </source>
</evidence>
<name>A0A917H2T2_9BACI</name>
<evidence type="ECO:0000256" key="1">
    <source>
        <dbReference type="SAM" id="Phobius"/>
    </source>
</evidence>
<evidence type="ECO:0000313" key="3">
    <source>
        <dbReference type="Proteomes" id="UP000622860"/>
    </source>
</evidence>
<dbReference type="Proteomes" id="UP000622860">
    <property type="component" value="Unassembled WGS sequence"/>
</dbReference>
<keyword evidence="1" id="KW-1133">Transmembrane helix</keyword>
<keyword evidence="3" id="KW-1185">Reference proteome</keyword>
<keyword evidence="1" id="KW-0472">Membrane</keyword>
<reference evidence="2" key="2">
    <citation type="submission" date="2020-09" db="EMBL/GenBank/DDBJ databases">
        <authorList>
            <person name="Sun Q."/>
            <person name="Zhou Y."/>
        </authorList>
    </citation>
    <scope>NUCLEOTIDE SEQUENCE</scope>
    <source>
        <strain evidence="2">CGMCC 1.12754</strain>
    </source>
</reference>
<reference evidence="2" key="1">
    <citation type="journal article" date="2014" name="Int. J. Syst. Evol. Microbiol.">
        <title>Complete genome sequence of Corynebacterium casei LMG S-19264T (=DSM 44701T), isolated from a smear-ripened cheese.</title>
        <authorList>
            <consortium name="US DOE Joint Genome Institute (JGI-PGF)"/>
            <person name="Walter F."/>
            <person name="Albersmeier A."/>
            <person name="Kalinowski J."/>
            <person name="Ruckert C."/>
        </authorList>
    </citation>
    <scope>NUCLEOTIDE SEQUENCE</scope>
    <source>
        <strain evidence="2">CGMCC 1.12754</strain>
    </source>
</reference>
<dbReference type="RefSeq" id="WP_188453825.1">
    <property type="nucleotide sequence ID" value="NZ_BMFR01000001.1"/>
</dbReference>
<organism evidence="2 3">
    <name type="scientific">Virgibacillus oceani</name>
    <dbReference type="NCBI Taxonomy" id="1479511"/>
    <lineage>
        <taxon>Bacteria</taxon>
        <taxon>Bacillati</taxon>
        <taxon>Bacillota</taxon>
        <taxon>Bacilli</taxon>
        <taxon>Bacillales</taxon>
        <taxon>Bacillaceae</taxon>
        <taxon>Virgibacillus</taxon>
    </lineage>
</organism>
<keyword evidence="1" id="KW-0812">Transmembrane</keyword>
<gene>
    <name evidence="2" type="primary">rsiX</name>
    <name evidence="2" type="ORF">GCM10011398_05790</name>
</gene>
<sequence length="398" mass="44845">MKSHYNDDNDKQMPELLKNMPQVNDHLDKNELFQRISQEMGKSKPLKQKKSHLLPILSTILTAVIILAIIPVLFNNTMFQSHEEQSSNNAADSKLAIEEYSSRMEEDSGQSDDGNPEFSLFGKKSEDLVLNEIDDQSDVVHAAVTDLQGQYVIPLSFIKQKTEKLTGYYNDLENYINNEKWGVSDFLFKGASFKIDYTNNLVMVNLPEGFSLNPGSANANVFQELLSNMFGQLGLNKVIFETIHNQGVNLGPIGIVKELPIRARQKSSYKVYQASPQKRKFLIPVPQTGQMDIEAAFDEMKQNEEAFNVFRTIPNDIRFDINKSGEQLAVTFSDGILTDTSITPQKKNTMIEAMLMTAKSYGYKSVKFNNAGIKKIGKYNLAKAIKVPLAVNPIMHEQ</sequence>
<dbReference type="EMBL" id="BMFR01000001">
    <property type="protein sequence ID" value="GGG64998.1"/>
    <property type="molecule type" value="Genomic_DNA"/>
</dbReference>
<proteinExistence type="predicted"/>
<protein>
    <submittedName>
        <fullName evidence="2">Anti-sigma-X factor RsiX</fullName>
    </submittedName>
</protein>